<dbReference type="AlphaFoldDB" id="A0A9N9EFA4"/>
<evidence type="ECO:0000313" key="1">
    <source>
        <dbReference type="EMBL" id="CAG8674913.1"/>
    </source>
</evidence>
<organism evidence="1 2">
    <name type="scientific">Paraglomus occultum</name>
    <dbReference type="NCBI Taxonomy" id="144539"/>
    <lineage>
        <taxon>Eukaryota</taxon>
        <taxon>Fungi</taxon>
        <taxon>Fungi incertae sedis</taxon>
        <taxon>Mucoromycota</taxon>
        <taxon>Glomeromycotina</taxon>
        <taxon>Glomeromycetes</taxon>
        <taxon>Paraglomerales</taxon>
        <taxon>Paraglomeraceae</taxon>
        <taxon>Paraglomus</taxon>
    </lineage>
</organism>
<accession>A0A9N9EFA4</accession>
<reference evidence="1" key="1">
    <citation type="submission" date="2021-06" db="EMBL/GenBank/DDBJ databases">
        <authorList>
            <person name="Kallberg Y."/>
            <person name="Tangrot J."/>
            <person name="Rosling A."/>
        </authorList>
    </citation>
    <scope>NUCLEOTIDE SEQUENCE</scope>
    <source>
        <strain evidence="1">IA702</strain>
    </source>
</reference>
<feature type="non-terminal residue" evidence="1">
    <location>
        <position position="1"/>
    </location>
</feature>
<name>A0A9N9EFA4_9GLOM</name>
<dbReference type="EMBL" id="CAJVPJ010007325">
    <property type="protein sequence ID" value="CAG8674913.1"/>
    <property type="molecule type" value="Genomic_DNA"/>
</dbReference>
<keyword evidence="2" id="KW-1185">Reference proteome</keyword>
<evidence type="ECO:0000313" key="2">
    <source>
        <dbReference type="Proteomes" id="UP000789572"/>
    </source>
</evidence>
<protein>
    <submittedName>
        <fullName evidence="1">8498_t:CDS:1</fullName>
    </submittedName>
</protein>
<dbReference type="InterPro" id="IPR036691">
    <property type="entry name" value="Endo/exonu/phosph_ase_sf"/>
</dbReference>
<dbReference type="SUPFAM" id="SSF56219">
    <property type="entry name" value="DNase I-like"/>
    <property type="match status" value="1"/>
</dbReference>
<proteinExistence type="predicted"/>
<dbReference type="OrthoDB" id="2411800at2759"/>
<sequence length="149" mass="17682">KVVFQVWIVYLSLKNEEVTKKVHKILIEEIIKNKKNTMYIILGNFNTVLNERLDMSSGERRSTDTSAKITKWLKNTDHIEIFRFCNPELIRYSWLNSNVSTRIDYIWIIQDMKNHILNSNIEQMETITDSDHGLVWIQLDGLDILEKNK</sequence>
<comment type="caution">
    <text evidence="1">The sequence shown here is derived from an EMBL/GenBank/DDBJ whole genome shotgun (WGS) entry which is preliminary data.</text>
</comment>
<dbReference type="Gene3D" id="3.60.10.10">
    <property type="entry name" value="Endonuclease/exonuclease/phosphatase"/>
    <property type="match status" value="1"/>
</dbReference>
<gene>
    <name evidence="1" type="ORF">POCULU_LOCUS11179</name>
</gene>
<dbReference type="Proteomes" id="UP000789572">
    <property type="component" value="Unassembled WGS sequence"/>
</dbReference>